<feature type="non-terminal residue" evidence="1">
    <location>
        <position position="1"/>
    </location>
</feature>
<reference evidence="1" key="1">
    <citation type="submission" date="2021-02" db="EMBL/GenBank/DDBJ databases">
        <authorList>
            <person name="Nowell W R."/>
        </authorList>
    </citation>
    <scope>NUCLEOTIDE SEQUENCE</scope>
</reference>
<evidence type="ECO:0000313" key="1">
    <source>
        <dbReference type="EMBL" id="CAF4793827.1"/>
    </source>
</evidence>
<name>A0A821NZT2_9BILA</name>
<evidence type="ECO:0000313" key="2">
    <source>
        <dbReference type="Proteomes" id="UP000663866"/>
    </source>
</evidence>
<dbReference type="Proteomes" id="UP000663866">
    <property type="component" value="Unassembled WGS sequence"/>
</dbReference>
<proteinExistence type="predicted"/>
<organism evidence="1 2">
    <name type="scientific">Rotaria magnacalcarata</name>
    <dbReference type="NCBI Taxonomy" id="392030"/>
    <lineage>
        <taxon>Eukaryota</taxon>
        <taxon>Metazoa</taxon>
        <taxon>Spiralia</taxon>
        <taxon>Gnathifera</taxon>
        <taxon>Rotifera</taxon>
        <taxon>Eurotatoria</taxon>
        <taxon>Bdelloidea</taxon>
        <taxon>Philodinida</taxon>
        <taxon>Philodinidae</taxon>
        <taxon>Rotaria</taxon>
    </lineage>
</organism>
<keyword evidence="2" id="KW-1185">Reference proteome</keyword>
<dbReference type="AlphaFoldDB" id="A0A821NZT2"/>
<dbReference type="EMBL" id="CAJOBG010126018">
    <property type="protein sequence ID" value="CAF4793827.1"/>
    <property type="molecule type" value="Genomic_DNA"/>
</dbReference>
<comment type="caution">
    <text evidence="1">The sequence shown here is derived from an EMBL/GenBank/DDBJ whole genome shotgun (WGS) entry which is preliminary data.</text>
</comment>
<accession>A0A821NZT2</accession>
<sequence length="30" mass="3432">DMQCNEDIERFRTTGIDLDKLPKKSTCCGN</sequence>
<gene>
    <name evidence="1" type="ORF">OVN521_LOCUS51561</name>
</gene>
<protein>
    <submittedName>
        <fullName evidence="1">Uncharacterized protein</fullName>
    </submittedName>
</protein>